<evidence type="ECO:0000256" key="8">
    <source>
        <dbReference type="ARBA" id="ARBA00022764"/>
    </source>
</evidence>
<evidence type="ECO:0000256" key="15">
    <source>
        <dbReference type="SAM" id="SignalP"/>
    </source>
</evidence>
<keyword evidence="5 14" id="KW-0808">Transferase</keyword>
<feature type="domain" description="Cytochrome c" evidence="16">
    <location>
        <begin position="55"/>
        <end position="248"/>
    </location>
</feature>
<accession>A0ABX7WNV8</accession>
<dbReference type="RefSeq" id="WP_210221101.1">
    <property type="nucleotide sequence ID" value="NZ_CP072801.1"/>
</dbReference>
<keyword evidence="7 15" id="KW-0732">Signal</keyword>
<name>A0ABX7WNV8_9GAMM</name>
<evidence type="ECO:0000256" key="2">
    <source>
        <dbReference type="ARBA" id="ARBA00011530"/>
    </source>
</evidence>
<evidence type="ECO:0000256" key="4">
    <source>
        <dbReference type="ARBA" id="ARBA00022617"/>
    </source>
</evidence>
<keyword evidence="3 14" id="KW-0813">Transport</keyword>
<keyword evidence="10 14" id="KW-0408">Iron</keyword>
<dbReference type="PROSITE" id="PS51007">
    <property type="entry name" value="CYTC"/>
    <property type="match status" value="1"/>
</dbReference>
<comment type="catalytic activity">
    <reaction evidence="13 14">
        <text>S-sulfanyl-L-cysteinyl-[SoxY protein] + thiosulfate + 2 Fe(III)-[cytochrome c] = S-(2-sulfodisulfanyl)-L-cysteinyl-[SoxY protein] + 2 Fe(II)-[cytochrome c] + 2 H(+)</text>
        <dbReference type="Rhea" id="RHEA:51224"/>
        <dbReference type="Rhea" id="RHEA-COMP:10350"/>
        <dbReference type="Rhea" id="RHEA-COMP:14399"/>
        <dbReference type="Rhea" id="RHEA-COMP:14689"/>
        <dbReference type="Rhea" id="RHEA-COMP:14690"/>
        <dbReference type="ChEBI" id="CHEBI:15378"/>
        <dbReference type="ChEBI" id="CHEBI:29033"/>
        <dbReference type="ChEBI" id="CHEBI:29034"/>
        <dbReference type="ChEBI" id="CHEBI:33542"/>
        <dbReference type="ChEBI" id="CHEBI:61963"/>
        <dbReference type="ChEBI" id="CHEBI:140664"/>
        <dbReference type="EC" id="2.8.5.2"/>
    </reaction>
</comment>
<evidence type="ECO:0000256" key="9">
    <source>
        <dbReference type="ARBA" id="ARBA00022982"/>
    </source>
</evidence>
<evidence type="ECO:0000256" key="13">
    <source>
        <dbReference type="ARBA" id="ARBA00048423"/>
    </source>
</evidence>
<dbReference type="EC" id="2.8.5.2" evidence="14"/>
<feature type="chain" id="PRO_5046051992" description="SoxAX cytochrome complex subunit A" evidence="15">
    <location>
        <begin position="25"/>
        <end position="260"/>
    </location>
</feature>
<comment type="similarity">
    <text evidence="11 14">Belongs to the SoxA family.</text>
</comment>
<dbReference type="SUPFAM" id="SSF46626">
    <property type="entry name" value="Cytochrome c"/>
    <property type="match status" value="2"/>
</dbReference>
<evidence type="ECO:0000256" key="10">
    <source>
        <dbReference type="ARBA" id="ARBA00023004"/>
    </source>
</evidence>
<organism evidence="17 18">
    <name type="scientific">Thiothrix litoralis</name>
    <dbReference type="NCBI Taxonomy" id="2891210"/>
    <lineage>
        <taxon>Bacteria</taxon>
        <taxon>Pseudomonadati</taxon>
        <taxon>Pseudomonadota</taxon>
        <taxon>Gammaproteobacteria</taxon>
        <taxon>Thiotrichales</taxon>
        <taxon>Thiotrichaceae</taxon>
        <taxon>Thiothrix</taxon>
    </lineage>
</organism>
<feature type="signal peptide" evidence="15">
    <location>
        <begin position="1"/>
        <end position="24"/>
    </location>
</feature>
<dbReference type="InterPro" id="IPR025710">
    <property type="entry name" value="SoxA"/>
</dbReference>
<comment type="subunit">
    <text evidence="2 14">Heterodimer of SoxA and SoxX.</text>
</comment>
<evidence type="ECO:0000256" key="7">
    <source>
        <dbReference type="ARBA" id="ARBA00022729"/>
    </source>
</evidence>
<comment type="subcellular location">
    <subcellularLocation>
        <location evidence="1 14">Periplasm</location>
    </subcellularLocation>
</comment>
<evidence type="ECO:0000256" key="14">
    <source>
        <dbReference type="PIRNR" id="PIRNR038455"/>
    </source>
</evidence>
<dbReference type="InterPro" id="IPR009056">
    <property type="entry name" value="Cyt_c-like_dom"/>
</dbReference>
<evidence type="ECO:0000313" key="17">
    <source>
        <dbReference type="EMBL" id="QTR44641.1"/>
    </source>
</evidence>
<evidence type="ECO:0000256" key="12">
    <source>
        <dbReference type="ARBA" id="ARBA00048077"/>
    </source>
</evidence>
<evidence type="ECO:0000313" key="18">
    <source>
        <dbReference type="Proteomes" id="UP000672039"/>
    </source>
</evidence>
<comment type="catalytic activity">
    <reaction evidence="12 14">
        <text>L-cysteinyl-[SoxY protein] + thiosulfate + 2 Fe(III)-[cytochrome c] = S-sulfosulfanyl-L-cysteinyl-[SoxY protein] + 2 Fe(II)-[cytochrome c] + 2 H(+)</text>
        <dbReference type="Rhea" id="RHEA:56720"/>
        <dbReference type="Rhea" id="RHEA-COMP:10350"/>
        <dbReference type="Rhea" id="RHEA-COMP:14328"/>
        <dbReference type="Rhea" id="RHEA-COMP:14399"/>
        <dbReference type="Rhea" id="RHEA-COMP:14691"/>
        <dbReference type="ChEBI" id="CHEBI:15378"/>
        <dbReference type="ChEBI" id="CHEBI:29033"/>
        <dbReference type="ChEBI" id="CHEBI:29034"/>
        <dbReference type="ChEBI" id="CHEBI:29950"/>
        <dbReference type="ChEBI" id="CHEBI:33542"/>
        <dbReference type="ChEBI" id="CHEBI:139321"/>
        <dbReference type="EC" id="2.8.5.2"/>
    </reaction>
</comment>
<protein>
    <recommendedName>
        <fullName evidence="14">SoxAX cytochrome complex subunit A</fullName>
        <ecNumber evidence="14">2.8.5.2</ecNumber>
    </recommendedName>
    <alternativeName>
        <fullName evidence="14">Protein SoxA</fullName>
    </alternativeName>
    <alternativeName>
        <fullName evidence="14">Sulfur oxidizing protein A</fullName>
    </alternativeName>
    <alternativeName>
        <fullName evidence="14">Thiosulfate-oxidizing multienzyme system protein SoxA</fullName>
    </alternativeName>
</protein>
<reference evidence="17 18" key="1">
    <citation type="submission" date="2021-04" db="EMBL/GenBank/DDBJ databases">
        <title>Genomics, taxonomy and metabolism of representatives of sulfur bacteria of the genus Thiothrix: Thiothrix fructosivorans QT, Thiothrix unzii A1T and three new species, Thiothrix subterranea sp. nov., Thiothrix litoralis sp. nov. and 'Candidatus Thiothrix anitrata' sp. nov.</title>
        <authorList>
            <person name="Ravin N.V."/>
            <person name="Smolyakov D."/>
            <person name="Rudenko T.S."/>
            <person name="Mardanov A.V."/>
            <person name="Beletsky A.V."/>
            <person name="Markov N.D."/>
            <person name="Fomenkov A.I."/>
            <person name="Roberts R.J."/>
            <person name="Karnachuk O.V."/>
            <person name="Novikov A."/>
            <person name="Grabovich M.Y."/>
        </authorList>
    </citation>
    <scope>NUCLEOTIDE SEQUENCE [LARGE SCALE GENOMIC DNA]</scope>
    <source>
        <strain evidence="17 18">AS</strain>
    </source>
</reference>
<dbReference type="Pfam" id="PF21342">
    <property type="entry name" value="SoxA-TsdA_cyt-c"/>
    <property type="match status" value="2"/>
</dbReference>
<evidence type="ECO:0000256" key="3">
    <source>
        <dbReference type="ARBA" id="ARBA00022448"/>
    </source>
</evidence>
<dbReference type="NCBIfam" id="TIGR04484">
    <property type="entry name" value="thiosulf_SoxA"/>
    <property type="match status" value="1"/>
</dbReference>
<keyword evidence="9 14" id="KW-0249">Electron transport</keyword>
<evidence type="ECO:0000256" key="1">
    <source>
        <dbReference type="ARBA" id="ARBA00004418"/>
    </source>
</evidence>
<keyword evidence="18" id="KW-1185">Reference proteome</keyword>
<dbReference type="InterPro" id="IPR036909">
    <property type="entry name" value="Cyt_c-like_dom_sf"/>
</dbReference>
<gene>
    <name evidence="17" type="primary">soxA</name>
    <name evidence="17" type="ORF">J9253_11365</name>
</gene>
<dbReference type="PIRSF" id="PIRSF038455">
    <property type="entry name" value="SoxA"/>
    <property type="match status" value="1"/>
</dbReference>
<evidence type="ECO:0000256" key="11">
    <source>
        <dbReference type="ARBA" id="ARBA00025746"/>
    </source>
</evidence>
<evidence type="ECO:0000256" key="6">
    <source>
        <dbReference type="ARBA" id="ARBA00022723"/>
    </source>
</evidence>
<keyword evidence="4 14" id="KW-0349">Heme</keyword>
<dbReference type="EMBL" id="CP072801">
    <property type="protein sequence ID" value="QTR44641.1"/>
    <property type="molecule type" value="Genomic_DNA"/>
</dbReference>
<evidence type="ECO:0000259" key="16">
    <source>
        <dbReference type="PROSITE" id="PS51007"/>
    </source>
</evidence>
<sequence length="260" mass="28624">MITPTSSRLWMGSLLLAMSCYVSADAPTPSKSGHEFVKDETREMQDDEFQNPGFIAVEAGRVLFNAKPASGKSCASCHGEAGEKLAVNNLARYPIYDKAQGGIVRLQDKIMSCREQQSGEAPLPAYDHDLLALETFVRHLAVGEPVNVQTDGDMAPLLKKGEELYRTRFGLIDMSCAHCHDMYPGQMIRGQKISQGQGNGFPAYRLDTGEMANLDLRIKQCLTLMRAEPFAPDAEESKLLGAYIMSRSNGLKIETPAVRY</sequence>
<keyword evidence="8 14" id="KW-0574">Periplasm</keyword>
<proteinExistence type="inferred from homology"/>
<keyword evidence="6 14" id="KW-0479">Metal-binding</keyword>
<dbReference type="Proteomes" id="UP000672039">
    <property type="component" value="Chromosome"/>
</dbReference>
<evidence type="ECO:0000256" key="5">
    <source>
        <dbReference type="ARBA" id="ARBA00022679"/>
    </source>
</evidence>
<dbReference type="Gene3D" id="1.10.760.10">
    <property type="entry name" value="Cytochrome c-like domain"/>
    <property type="match status" value="2"/>
</dbReference>